<reference evidence="1 2" key="1">
    <citation type="submission" date="2016-06" db="EMBL/GenBank/DDBJ databases">
        <authorList>
            <person name="Kjaerup R.B."/>
            <person name="Dalgaard T.S."/>
            <person name="Juul-Madsen H.R."/>
        </authorList>
    </citation>
    <scope>NUCLEOTIDE SEQUENCE [LARGE SCALE GENOMIC DNA]</scope>
    <source>
        <strain evidence="1 2">DSM 45097</strain>
    </source>
</reference>
<proteinExistence type="predicted"/>
<dbReference type="Proteomes" id="UP000198210">
    <property type="component" value="Chromosome I"/>
</dbReference>
<dbReference type="AlphaFoldDB" id="A0A1C5IE05"/>
<name>A0A1C5IE05_9ACTN</name>
<keyword evidence="2" id="KW-1185">Reference proteome</keyword>
<dbReference type="EMBL" id="LT607751">
    <property type="protein sequence ID" value="SCG56016.1"/>
    <property type="molecule type" value="Genomic_DNA"/>
</dbReference>
<gene>
    <name evidence="1" type="ORF">GA0074704_3217</name>
</gene>
<sequence length="131" mass="14870">MPPARSGGTKLWGMDPARSVRALRAPYEARPGRRAVVVLDLGELRGPVSGVVELPHRLFWQPERRVDLDSPGLLPWMYETVLTEAVDPDELRDWLHGPTLTALWPDLYLPRGVRRAWEEHHAVLRARNIAA</sequence>
<organism evidence="1 2">
    <name type="scientific">Micromonospora siamensis</name>
    <dbReference type="NCBI Taxonomy" id="299152"/>
    <lineage>
        <taxon>Bacteria</taxon>
        <taxon>Bacillati</taxon>
        <taxon>Actinomycetota</taxon>
        <taxon>Actinomycetes</taxon>
        <taxon>Micromonosporales</taxon>
        <taxon>Micromonosporaceae</taxon>
        <taxon>Micromonospora</taxon>
    </lineage>
</organism>
<accession>A0A1C5IE05</accession>
<evidence type="ECO:0000313" key="2">
    <source>
        <dbReference type="Proteomes" id="UP000198210"/>
    </source>
</evidence>
<protein>
    <submittedName>
        <fullName evidence="1">Uncharacterized protein</fullName>
    </submittedName>
</protein>
<evidence type="ECO:0000313" key="1">
    <source>
        <dbReference type="EMBL" id="SCG56016.1"/>
    </source>
</evidence>